<sequence length="225" mass="24375">MKSVKNTIYFISVFSMTITLEALPRVVKSNEARRLRRAGRVPAIVYGRTQSPTTISVEGAAFSKVLKEAGESTVVELSVNGTKMPTLVHALAHSALDNSFEHIDFLVVDATQKVQVDVPIIFVGEAPAEKLGVITKVLHEIHVEALPADLPHDITVDLSSLIDLTSNIRVKDLVAPQGVVFLHDPEQVVVAVTAQAEEEETPVAESQPEPELATNKKKETSETPA</sequence>
<evidence type="ECO:0000256" key="2">
    <source>
        <dbReference type="ARBA" id="ARBA00022884"/>
    </source>
</evidence>
<comment type="caution">
    <text evidence="9">The sequence shown here is derived from an EMBL/GenBank/DDBJ whole genome shotgun (WGS) entry which is preliminary data.</text>
</comment>
<dbReference type="STRING" id="1798492.A3C89_01420"/>
<dbReference type="Gene3D" id="2.170.120.20">
    <property type="entry name" value="Ribosomal protein L25, beta domain"/>
    <property type="match status" value="1"/>
</dbReference>
<evidence type="ECO:0000256" key="3">
    <source>
        <dbReference type="ARBA" id="ARBA00022980"/>
    </source>
</evidence>
<dbReference type="PANTHER" id="PTHR33284">
    <property type="entry name" value="RIBOSOMAL PROTEIN L25/GLN-TRNA SYNTHETASE, ANTI-CODON-BINDING DOMAIN-CONTAINING PROTEIN"/>
    <property type="match status" value="1"/>
</dbReference>
<dbReference type="HAMAP" id="MF_01334">
    <property type="entry name" value="Ribosomal_bL25_CTC"/>
    <property type="match status" value="1"/>
</dbReference>
<keyword evidence="4 5" id="KW-0687">Ribonucleoprotein</keyword>
<protein>
    <recommendedName>
        <fullName evidence="5">Large ribosomal subunit protein bL25</fullName>
    </recommendedName>
    <alternativeName>
        <fullName evidence="5">General stress protein CTC</fullName>
    </alternativeName>
</protein>
<dbReference type="GO" id="GO:0006412">
    <property type="term" value="P:translation"/>
    <property type="evidence" value="ECO:0007669"/>
    <property type="project" value="UniProtKB-UniRule"/>
</dbReference>
<organism evidence="9 10">
    <name type="scientific">Candidatus Kaiserbacteria bacterium RIFCSPHIGHO2_02_FULL_50_50</name>
    <dbReference type="NCBI Taxonomy" id="1798492"/>
    <lineage>
        <taxon>Bacteria</taxon>
        <taxon>Candidatus Kaiseribacteriota</taxon>
    </lineage>
</organism>
<dbReference type="Gene3D" id="2.40.240.10">
    <property type="entry name" value="Ribosomal Protein L25, Chain P"/>
    <property type="match status" value="1"/>
</dbReference>
<dbReference type="AlphaFoldDB" id="A0A1F6DCI7"/>
<dbReference type="Pfam" id="PF14693">
    <property type="entry name" value="Ribosomal_TL5_C"/>
    <property type="match status" value="1"/>
</dbReference>
<evidence type="ECO:0000313" key="10">
    <source>
        <dbReference type="Proteomes" id="UP000178794"/>
    </source>
</evidence>
<comment type="function">
    <text evidence="5">This is one of the proteins that binds to the 5S RNA in the ribosome where it forms part of the central protuberance.</text>
</comment>
<evidence type="ECO:0000259" key="8">
    <source>
        <dbReference type="Pfam" id="PF14693"/>
    </source>
</evidence>
<evidence type="ECO:0000256" key="1">
    <source>
        <dbReference type="ARBA" id="ARBA00022730"/>
    </source>
</evidence>
<feature type="domain" description="Large ribosomal subunit protein bL25 beta" evidence="8">
    <location>
        <begin position="113"/>
        <end position="195"/>
    </location>
</feature>
<dbReference type="GO" id="GO:0003735">
    <property type="term" value="F:structural constituent of ribosome"/>
    <property type="evidence" value="ECO:0007669"/>
    <property type="project" value="InterPro"/>
</dbReference>
<evidence type="ECO:0000256" key="4">
    <source>
        <dbReference type="ARBA" id="ARBA00023274"/>
    </source>
</evidence>
<dbReference type="InterPro" id="IPR020930">
    <property type="entry name" value="Ribosomal_uL5_bac-type"/>
</dbReference>
<keyword evidence="2 5" id="KW-0694">RNA-binding</keyword>
<dbReference type="GO" id="GO:0008097">
    <property type="term" value="F:5S rRNA binding"/>
    <property type="evidence" value="ECO:0007669"/>
    <property type="project" value="InterPro"/>
</dbReference>
<evidence type="ECO:0000256" key="5">
    <source>
        <dbReference type="HAMAP-Rule" id="MF_01334"/>
    </source>
</evidence>
<dbReference type="EMBL" id="MFLF01000020">
    <property type="protein sequence ID" value="OGG59050.1"/>
    <property type="molecule type" value="Genomic_DNA"/>
</dbReference>
<evidence type="ECO:0000259" key="7">
    <source>
        <dbReference type="Pfam" id="PF01386"/>
    </source>
</evidence>
<keyword evidence="1 5" id="KW-0699">rRNA-binding</keyword>
<comment type="similarity">
    <text evidence="5">Belongs to the bacterial ribosomal protein bL25 family. CTC subfamily.</text>
</comment>
<dbReference type="CDD" id="cd00495">
    <property type="entry name" value="Ribosomal_L25_TL5_CTC"/>
    <property type="match status" value="1"/>
</dbReference>
<dbReference type="Pfam" id="PF01386">
    <property type="entry name" value="Ribosomal_L25p"/>
    <property type="match status" value="1"/>
</dbReference>
<accession>A0A1F6DCI7</accession>
<dbReference type="GO" id="GO:0022625">
    <property type="term" value="C:cytosolic large ribosomal subunit"/>
    <property type="evidence" value="ECO:0007669"/>
    <property type="project" value="TreeGrafter"/>
</dbReference>
<keyword evidence="3 5" id="KW-0689">Ribosomal protein</keyword>
<evidence type="ECO:0000256" key="6">
    <source>
        <dbReference type="SAM" id="MobiDB-lite"/>
    </source>
</evidence>
<dbReference type="InterPro" id="IPR011035">
    <property type="entry name" value="Ribosomal_bL25/Gln-tRNA_synth"/>
</dbReference>
<reference evidence="9 10" key="1">
    <citation type="journal article" date="2016" name="Nat. Commun.">
        <title>Thousands of microbial genomes shed light on interconnected biogeochemical processes in an aquifer system.</title>
        <authorList>
            <person name="Anantharaman K."/>
            <person name="Brown C.T."/>
            <person name="Hug L.A."/>
            <person name="Sharon I."/>
            <person name="Castelle C.J."/>
            <person name="Probst A.J."/>
            <person name="Thomas B.C."/>
            <person name="Singh A."/>
            <person name="Wilkins M.J."/>
            <person name="Karaoz U."/>
            <person name="Brodie E.L."/>
            <person name="Williams K.H."/>
            <person name="Hubbard S.S."/>
            <person name="Banfield J.F."/>
        </authorList>
    </citation>
    <scope>NUCLEOTIDE SEQUENCE [LARGE SCALE GENOMIC DNA]</scope>
</reference>
<dbReference type="InterPro" id="IPR001021">
    <property type="entry name" value="Ribosomal_bL25_long"/>
</dbReference>
<feature type="domain" description="Large ribosomal subunit protein bL25 L25" evidence="7">
    <location>
        <begin position="20"/>
        <end position="105"/>
    </location>
</feature>
<feature type="region of interest" description="Disordered" evidence="6">
    <location>
        <begin position="194"/>
        <end position="225"/>
    </location>
</feature>
<dbReference type="Proteomes" id="UP000178794">
    <property type="component" value="Unassembled WGS sequence"/>
</dbReference>
<dbReference type="InterPro" id="IPR020056">
    <property type="entry name" value="Rbsml_bL25/Gln-tRNA_synth_N"/>
</dbReference>
<name>A0A1F6DCI7_9BACT</name>
<dbReference type="InterPro" id="IPR020057">
    <property type="entry name" value="Ribosomal_bL25_b-dom"/>
</dbReference>
<proteinExistence type="inferred from homology"/>
<dbReference type="InterPro" id="IPR037121">
    <property type="entry name" value="Ribosomal_bL25_C"/>
</dbReference>
<dbReference type="PANTHER" id="PTHR33284:SF1">
    <property type="entry name" value="RIBOSOMAL PROTEIN L25_GLN-TRNA SYNTHETASE, ANTI-CODON-BINDING DOMAIN-CONTAINING PROTEIN"/>
    <property type="match status" value="1"/>
</dbReference>
<comment type="subunit">
    <text evidence="5">Part of the 50S ribosomal subunit; part of the 5S rRNA/L5/L18/L25 subcomplex. Contacts the 5S rRNA. Binds to the 5S rRNA independently of L5 and L18.</text>
</comment>
<feature type="compositionally biased region" description="Basic and acidic residues" evidence="6">
    <location>
        <begin position="214"/>
        <end position="225"/>
    </location>
</feature>
<dbReference type="InterPro" id="IPR029751">
    <property type="entry name" value="Ribosomal_L25_dom"/>
</dbReference>
<gene>
    <name evidence="5" type="primary">rplY</name>
    <name evidence="5" type="synonym">ctc</name>
    <name evidence="9" type="ORF">A3C89_01420</name>
</gene>
<dbReference type="SUPFAM" id="SSF50715">
    <property type="entry name" value="Ribosomal protein L25-like"/>
    <property type="match status" value="1"/>
</dbReference>
<dbReference type="NCBIfam" id="TIGR00731">
    <property type="entry name" value="bL25_bact_ctc"/>
    <property type="match status" value="1"/>
</dbReference>
<evidence type="ECO:0000313" key="9">
    <source>
        <dbReference type="EMBL" id="OGG59050.1"/>
    </source>
</evidence>